<reference evidence="2" key="1">
    <citation type="submission" date="2023-07" db="EMBL/GenBank/DDBJ databases">
        <title>Degradation of tert-butanol by M. austroafricanum TBA100.</title>
        <authorList>
            <person name="Helbich S."/>
            <person name="Vainshtein Y."/>
        </authorList>
    </citation>
    <scope>NUCLEOTIDE SEQUENCE</scope>
    <source>
        <strain evidence="2">TBA100</strain>
    </source>
</reference>
<sequence length="90" mass="9280">MVGAVYGALFGVIAAWARLRGVGLVAAATAWGLVVFAVSTWIALPAAASLFGGGDPIQNMAAMVGYPTFIIEHMMYGAVLGLVLLKPTTR</sequence>
<keyword evidence="1" id="KW-1133">Transmembrane helix</keyword>
<evidence type="ECO:0000313" key="3">
    <source>
        <dbReference type="Proteomes" id="UP001172687"/>
    </source>
</evidence>
<feature type="transmembrane region" description="Helical" evidence="1">
    <location>
        <begin position="21"/>
        <end position="44"/>
    </location>
</feature>
<name>A0ABT8H9L4_MYCAO</name>
<keyword evidence="1" id="KW-0812">Transmembrane</keyword>
<protein>
    <submittedName>
        <fullName evidence="2">Uncharacterized protein</fullName>
    </submittedName>
</protein>
<dbReference type="Proteomes" id="UP001172687">
    <property type="component" value="Unassembled WGS sequence"/>
</dbReference>
<organism evidence="2 3">
    <name type="scientific">Mycolicibacterium austroafricanum</name>
    <name type="common">Mycobacterium austroafricanum</name>
    <dbReference type="NCBI Taxonomy" id="39687"/>
    <lineage>
        <taxon>Bacteria</taxon>
        <taxon>Bacillati</taxon>
        <taxon>Actinomycetota</taxon>
        <taxon>Actinomycetes</taxon>
        <taxon>Mycobacteriales</taxon>
        <taxon>Mycobacteriaceae</taxon>
        <taxon>Mycolicibacterium</taxon>
    </lineage>
</organism>
<evidence type="ECO:0000313" key="2">
    <source>
        <dbReference type="EMBL" id="MDN4517452.1"/>
    </source>
</evidence>
<keyword evidence="1" id="KW-0472">Membrane</keyword>
<keyword evidence="3" id="KW-1185">Reference proteome</keyword>
<accession>A0ABT8H9L4</accession>
<dbReference type="EMBL" id="JAUHTC010000030">
    <property type="protein sequence ID" value="MDN4517452.1"/>
    <property type="molecule type" value="Genomic_DNA"/>
</dbReference>
<proteinExistence type="predicted"/>
<comment type="caution">
    <text evidence="2">The sequence shown here is derived from an EMBL/GenBank/DDBJ whole genome shotgun (WGS) entry which is preliminary data.</text>
</comment>
<feature type="transmembrane region" description="Helical" evidence="1">
    <location>
        <begin position="64"/>
        <end position="85"/>
    </location>
</feature>
<gene>
    <name evidence="2" type="ORF">QYF68_06380</name>
</gene>
<dbReference type="RefSeq" id="WP_234935426.1">
    <property type="nucleotide sequence ID" value="NZ_CP070380.1"/>
</dbReference>
<evidence type="ECO:0000256" key="1">
    <source>
        <dbReference type="SAM" id="Phobius"/>
    </source>
</evidence>